<evidence type="ECO:0000313" key="1">
    <source>
        <dbReference type="EMBL" id="RFP78678.1"/>
    </source>
</evidence>
<evidence type="ECO:0000313" key="2">
    <source>
        <dbReference type="Proteomes" id="UP000261931"/>
    </source>
</evidence>
<sequence>MGPTVLLIKDKIEPNGERTQCLSVNVQNANGTTTSSSLATERLVRTLARRFTADQHHPLEVKEALNSIFCRLATSNQVVLDRAFLKDLKVLIYPPLDLAPTSRVILRELRHSAAADQIAADADVQTIAEVIRSLDSLGQQRFRYQLEIRPNLGAAAKQLLAALHPKAQTATFKASAKQQRDEVSESLERPQEPEWTLGMLPYHSKESAASMHFIEVPDQPVKTPPASAPLGQSFIKRFGAQIQVPAIERWVTVAPHTTVKALAAAIEWLPDDQLARFKSDLQLAAGGSYTDEVRVTARQLLEEMG</sequence>
<reference evidence="1 2" key="1">
    <citation type="submission" date="2018-08" db="EMBL/GenBank/DDBJ databases">
        <title>Hydrogenophaga sp. LA-38 isolated from sludge.</title>
        <authorList>
            <person name="Im W.-T."/>
        </authorList>
    </citation>
    <scope>NUCLEOTIDE SEQUENCE [LARGE SCALE GENOMIC DNA]</scope>
    <source>
        <strain evidence="1 2">LA-38</strain>
    </source>
</reference>
<dbReference type="EMBL" id="QVLS01000006">
    <property type="protein sequence ID" value="RFP78678.1"/>
    <property type="molecule type" value="Genomic_DNA"/>
</dbReference>
<gene>
    <name evidence="1" type="ORF">DY262_11330</name>
</gene>
<comment type="caution">
    <text evidence="1">The sequence shown here is derived from an EMBL/GenBank/DDBJ whole genome shotgun (WGS) entry which is preliminary data.</text>
</comment>
<name>A0A372EJG7_9BURK</name>
<organism evidence="1 2">
    <name type="scientific">Hydrogenophaga borbori</name>
    <dbReference type="NCBI Taxonomy" id="2294117"/>
    <lineage>
        <taxon>Bacteria</taxon>
        <taxon>Pseudomonadati</taxon>
        <taxon>Pseudomonadota</taxon>
        <taxon>Betaproteobacteria</taxon>
        <taxon>Burkholderiales</taxon>
        <taxon>Comamonadaceae</taxon>
        <taxon>Hydrogenophaga</taxon>
    </lineage>
</organism>
<dbReference type="AlphaFoldDB" id="A0A372EJG7"/>
<keyword evidence="2" id="KW-1185">Reference proteome</keyword>
<proteinExistence type="predicted"/>
<protein>
    <submittedName>
        <fullName evidence="1">Uncharacterized protein</fullName>
    </submittedName>
</protein>
<accession>A0A372EJG7</accession>
<dbReference type="Proteomes" id="UP000261931">
    <property type="component" value="Unassembled WGS sequence"/>
</dbReference>